<proteinExistence type="predicted"/>
<dbReference type="RefSeq" id="WP_061094648.1">
    <property type="nucleotide sequence ID" value="NZ_CP012202.1"/>
</dbReference>
<evidence type="ECO:0000313" key="3">
    <source>
        <dbReference type="Proteomes" id="UP000063991"/>
    </source>
</evidence>
<dbReference type="STRING" id="28108.ACZ81_06730"/>
<evidence type="ECO:0000313" key="2">
    <source>
        <dbReference type="EMBL" id="OES34517.1"/>
    </source>
</evidence>
<name>A0A126Q0I4_ALTMA</name>
<evidence type="ECO:0000313" key="1">
    <source>
        <dbReference type="EMBL" id="AMJ97949.1"/>
    </source>
</evidence>
<dbReference type="PATRIC" id="fig|28108.53.peg.1382"/>
<organism evidence="1 3">
    <name type="scientific">Alteromonas macleodii</name>
    <name type="common">Pseudoalteromonas macleodii</name>
    <dbReference type="NCBI Taxonomy" id="28108"/>
    <lineage>
        <taxon>Bacteria</taxon>
        <taxon>Pseudomonadati</taxon>
        <taxon>Pseudomonadota</taxon>
        <taxon>Gammaproteobacteria</taxon>
        <taxon>Alteromonadales</taxon>
        <taxon>Alteromonadaceae</taxon>
        <taxon>Alteromonas/Salinimonas group</taxon>
        <taxon>Alteromonas</taxon>
    </lineage>
</organism>
<dbReference type="Proteomes" id="UP000095392">
    <property type="component" value="Unassembled WGS sequence"/>
</dbReference>
<dbReference type="EMBL" id="MIPY01000008">
    <property type="protein sequence ID" value="OES34517.1"/>
    <property type="molecule type" value="Genomic_DNA"/>
</dbReference>
<accession>A0A126Q0I4</accession>
<evidence type="ECO:0000313" key="4">
    <source>
        <dbReference type="Proteomes" id="UP000095392"/>
    </source>
</evidence>
<dbReference type="EMBL" id="CP014323">
    <property type="protein sequence ID" value="AMJ97949.1"/>
    <property type="molecule type" value="Genomic_DNA"/>
</dbReference>
<gene>
    <name evidence="1" type="ORF">AVL55_07105</name>
    <name evidence="2" type="ORF">BFV95_1381</name>
</gene>
<dbReference type="AlphaFoldDB" id="A0A126Q0I4"/>
<sequence length="107" mass="12626">MLARPRKQRRSDVNERIKKIHNAIADKLMLQPELFEEVEKTLETRYHNKMMRYGSYLLWKGIIEARHQPDVFKALLLADDERTANLRRETIFVGILSEDERAAIFAG</sequence>
<dbReference type="Proteomes" id="UP000063991">
    <property type="component" value="Chromosome"/>
</dbReference>
<protein>
    <submittedName>
        <fullName evidence="1">Uncharacterized protein</fullName>
    </submittedName>
</protein>
<dbReference type="OrthoDB" id="6322227at2"/>
<keyword evidence="4" id="KW-1185">Reference proteome</keyword>
<reference evidence="1 3" key="1">
    <citation type="submission" date="2015-12" db="EMBL/GenBank/DDBJ databases">
        <authorList>
            <person name="Shamseldin A."/>
            <person name="Moawad H."/>
            <person name="Abd El-Rahim W.M."/>
            <person name="Sadowsky M.J."/>
        </authorList>
    </citation>
    <scope>NUCLEOTIDE SEQUENCE [LARGE SCALE GENOMIC DNA]</scope>
    <source>
        <strain evidence="1 3">D7</strain>
    </source>
</reference>
<reference evidence="2 4" key="2">
    <citation type="submission" date="2016-09" db="EMBL/GenBank/DDBJ databases">
        <title>Draft Genome Sequence of four Alteromonas macleodii strains isolated from copper coupons and grown long-term at elevated copper levels.</title>
        <authorList>
            <person name="Cusick K."/>
            <person name="Dale J."/>
            <person name="Little B."/>
            <person name="Biffinger J."/>
        </authorList>
    </citation>
    <scope>NUCLEOTIDE SEQUENCE [LARGE SCALE GENOMIC DNA]</scope>
    <source>
        <strain evidence="2 4">KCP01</strain>
    </source>
</reference>